<name>A0A7X0RCM5_9ACTN</name>
<proteinExistence type="predicted"/>
<evidence type="ECO:0000313" key="2">
    <source>
        <dbReference type="EMBL" id="MBB6625757.1"/>
    </source>
</evidence>
<evidence type="ECO:0000256" key="1">
    <source>
        <dbReference type="SAM" id="SignalP"/>
    </source>
</evidence>
<organism evidence="2 3">
    <name type="scientific">Nocardioides luti</name>
    <dbReference type="NCBI Taxonomy" id="2761101"/>
    <lineage>
        <taxon>Bacteria</taxon>
        <taxon>Bacillati</taxon>
        <taxon>Actinomycetota</taxon>
        <taxon>Actinomycetes</taxon>
        <taxon>Propionibacteriales</taxon>
        <taxon>Nocardioidaceae</taxon>
        <taxon>Nocardioides</taxon>
    </lineage>
</organism>
<dbReference type="EMBL" id="JACKXE010000001">
    <property type="protein sequence ID" value="MBB6625757.1"/>
    <property type="molecule type" value="Genomic_DNA"/>
</dbReference>
<feature type="chain" id="PRO_5030987301" description="DM13 domain-containing protein" evidence="1">
    <location>
        <begin position="29"/>
        <end position="167"/>
    </location>
</feature>
<gene>
    <name evidence="2" type="ORF">H5V45_00355</name>
</gene>
<protein>
    <recommendedName>
        <fullName evidence="4">DM13 domain-containing protein</fullName>
    </recommendedName>
</protein>
<feature type="signal peptide" evidence="1">
    <location>
        <begin position="1"/>
        <end position="28"/>
    </location>
</feature>
<evidence type="ECO:0000313" key="3">
    <source>
        <dbReference type="Proteomes" id="UP000523955"/>
    </source>
</evidence>
<reference evidence="2 3" key="1">
    <citation type="submission" date="2020-08" db="EMBL/GenBank/DDBJ databases">
        <authorList>
            <person name="Seo M.-J."/>
        </authorList>
    </citation>
    <scope>NUCLEOTIDE SEQUENCE [LARGE SCALE GENOMIC DNA]</scope>
    <source>
        <strain evidence="2 3">KIGAM211</strain>
    </source>
</reference>
<dbReference type="AlphaFoldDB" id="A0A7X0RCM5"/>
<keyword evidence="1" id="KW-0732">Signal</keyword>
<accession>A0A7X0RCM5</accession>
<keyword evidence="3" id="KW-1185">Reference proteome</keyword>
<comment type="caution">
    <text evidence="2">The sequence shown here is derived from an EMBL/GenBank/DDBJ whole genome shotgun (WGS) entry which is preliminary data.</text>
</comment>
<dbReference type="RefSeq" id="WP_185251101.1">
    <property type="nucleotide sequence ID" value="NZ_JACKXE010000001.1"/>
</dbReference>
<dbReference type="Proteomes" id="UP000523955">
    <property type="component" value="Unassembled WGS sequence"/>
</dbReference>
<evidence type="ECO:0008006" key="4">
    <source>
        <dbReference type="Google" id="ProtNLM"/>
    </source>
</evidence>
<sequence length="167" mass="17909">MRTQLITGSLAVVATSALIGLGAAPAHAATTTETERGHLVECTGTIHGKDVYASVYENETYGNVFQLVVGEKGTSREAAKPFLDGSDVRAVLTLAGKKAVVKGTADRVGKKLPVHEEMDDAGQHITVDGFHKRLATDLTLRWGSRTVPLDCDNAFRYVLEVTKTDIE</sequence>